<accession>A0A077M5F9</accession>
<evidence type="ECO:0000313" key="2">
    <source>
        <dbReference type="EMBL" id="CCH79295.1"/>
    </source>
</evidence>
<dbReference type="STRING" id="1194083.BN12_4110003"/>
<dbReference type="AlphaFoldDB" id="A0A077M5F9"/>
<dbReference type="InterPro" id="IPR000601">
    <property type="entry name" value="PKD_dom"/>
</dbReference>
<gene>
    <name evidence="2" type="ORF">BN12_4110003</name>
</gene>
<protein>
    <recommendedName>
        <fullName evidence="1">PKD domain-containing protein</fullName>
    </recommendedName>
</protein>
<organism evidence="2 3">
    <name type="scientific">Nostocoides japonicum T1-X7</name>
    <dbReference type="NCBI Taxonomy" id="1194083"/>
    <lineage>
        <taxon>Bacteria</taxon>
        <taxon>Bacillati</taxon>
        <taxon>Actinomycetota</taxon>
        <taxon>Actinomycetes</taxon>
        <taxon>Micrococcales</taxon>
        <taxon>Intrasporangiaceae</taxon>
        <taxon>Nostocoides</taxon>
    </lineage>
</organism>
<proteinExistence type="predicted"/>
<keyword evidence="3" id="KW-1185">Reference proteome</keyword>
<dbReference type="PROSITE" id="PS50093">
    <property type="entry name" value="PKD"/>
    <property type="match status" value="1"/>
</dbReference>
<dbReference type="Proteomes" id="UP000035721">
    <property type="component" value="Unassembled WGS sequence"/>
</dbReference>
<evidence type="ECO:0000259" key="1">
    <source>
        <dbReference type="PROSITE" id="PS50093"/>
    </source>
</evidence>
<dbReference type="EMBL" id="CAJB01000348">
    <property type="protein sequence ID" value="CCH79295.1"/>
    <property type="molecule type" value="Genomic_DNA"/>
</dbReference>
<feature type="domain" description="PKD" evidence="1">
    <location>
        <begin position="189"/>
        <end position="235"/>
    </location>
</feature>
<comment type="caution">
    <text evidence="2">The sequence shown here is derived from an EMBL/GenBank/DDBJ whole genome shotgun (WGS) entry which is preliminary data.</text>
</comment>
<sequence>MLLMTLVVPTAEAGINGNVNEGGATTVVHRDQLIKWGSDQRLAMAAGGDYYIYRTVDSCGDGRGSFDPTECYKVALLCPGEAGPLVDIERRLVRADGTMEGDWTLVGRTCRPNEVPGAAKRPTMAMIIDAMHKTPWARARVGFQPKGNVTLVTLTNFYRASWSAAGYGPGEVDQVDPATMYGYRVDIRPTLIGLTYRFGDGASYGPTRSLGGVYPDGDVRHAYAAAGKYAVSVSVQWGADFRVNGGSWAQIPDTVTVQQPATTVTVRTATNRLVTR</sequence>
<dbReference type="OrthoDB" id="5192284at2"/>
<evidence type="ECO:0000313" key="3">
    <source>
        <dbReference type="Proteomes" id="UP000035721"/>
    </source>
</evidence>
<reference evidence="2 3" key="1">
    <citation type="journal article" date="2013" name="ISME J.">
        <title>A metabolic model for members of the genus Tetrasphaera involved in enhanced biological phosphorus removal.</title>
        <authorList>
            <person name="Kristiansen R."/>
            <person name="Nguyen H.T.T."/>
            <person name="Saunders A.M."/>
            <person name="Nielsen J.L."/>
            <person name="Wimmer R."/>
            <person name="Le V.Q."/>
            <person name="McIlroy S.J."/>
            <person name="Petrovski S."/>
            <person name="Seviour R.J."/>
            <person name="Calteau A."/>
            <person name="Nielsen K.L."/>
            <person name="Nielsen P.H."/>
        </authorList>
    </citation>
    <scope>NUCLEOTIDE SEQUENCE [LARGE SCALE GENOMIC DNA]</scope>
    <source>
        <strain evidence="2 3">T1-X7</strain>
    </source>
</reference>
<name>A0A077M5F9_9MICO</name>